<proteinExistence type="predicted"/>
<gene>
    <name evidence="1" type="ORF">mPipKuh1_007916</name>
</gene>
<dbReference type="EMBL" id="JACAGB010000001">
    <property type="protein sequence ID" value="KAF6392740.1"/>
    <property type="molecule type" value="Genomic_DNA"/>
</dbReference>
<comment type="caution">
    <text evidence="1">The sequence shown here is derived from an EMBL/GenBank/DDBJ whole genome shotgun (WGS) entry which is preliminary data.</text>
</comment>
<organism evidence="1 2">
    <name type="scientific">Pipistrellus kuhlii</name>
    <name type="common">Kuhl's pipistrelle</name>
    <dbReference type="NCBI Taxonomy" id="59472"/>
    <lineage>
        <taxon>Eukaryota</taxon>
        <taxon>Metazoa</taxon>
        <taxon>Chordata</taxon>
        <taxon>Craniata</taxon>
        <taxon>Vertebrata</taxon>
        <taxon>Euteleostomi</taxon>
        <taxon>Mammalia</taxon>
        <taxon>Eutheria</taxon>
        <taxon>Laurasiatheria</taxon>
        <taxon>Chiroptera</taxon>
        <taxon>Yangochiroptera</taxon>
        <taxon>Vespertilionidae</taxon>
        <taxon>Pipistrellus</taxon>
    </lineage>
</organism>
<accession>A0A7J8B306</accession>
<sequence length="237" mass="26242">MHPVSALSQALLLSVVAREAEHEVKHRSCSLGACSRAWQSDELRVSPARGQCIMAGSLPVSLGRSFPRPHPFQSPAAFFHRSTFFHSMPLYNSVYFVTSGAPLPIFPQTSLPRLFQSRCPLRAGRGRGVVSDSSFWDTVSVLLVISCSENKQEDSFLPGRIRGGFKREEIALAGLAQWIEHRLLDPGFIPVNGTCPGCRLDPQQGARRCQPLNDSLSSLMFLFLSPFLSEIIKIENF</sequence>
<dbReference type="Proteomes" id="UP000558488">
    <property type="component" value="Unassembled WGS sequence"/>
</dbReference>
<evidence type="ECO:0000313" key="2">
    <source>
        <dbReference type="Proteomes" id="UP000558488"/>
    </source>
</evidence>
<name>A0A7J8B306_PIPKU</name>
<reference evidence="1 2" key="1">
    <citation type="journal article" date="2020" name="Nature">
        <title>Six reference-quality genomes reveal evolution of bat adaptations.</title>
        <authorList>
            <person name="Jebb D."/>
            <person name="Huang Z."/>
            <person name="Pippel M."/>
            <person name="Hughes G.M."/>
            <person name="Lavrichenko K."/>
            <person name="Devanna P."/>
            <person name="Winkler S."/>
            <person name="Jermiin L.S."/>
            <person name="Skirmuntt E.C."/>
            <person name="Katzourakis A."/>
            <person name="Burkitt-Gray L."/>
            <person name="Ray D.A."/>
            <person name="Sullivan K.A.M."/>
            <person name="Roscito J.G."/>
            <person name="Kirilenko B.M."/>
            <person name="Davalos L.M."/>
            <person name="Corthals A.P."/>
            <person name="Power M.L."/>
            <person name="Jones G."/>
            <person name="Ransome R.D."/>
            <person name="Dechmann D.K.N."/>
            <person name="Locatelli A.G."/>
            <person name="Puechmaille S.J."/>
            <person name="Fedrigo O."/>
            <person name="Jarvis E.D."/>
            <person name="Hiller M."/>
            <person name="Vernes S.C."/>
            <person name="Myers E.W."/>
            <person name="Teeling E.C."/>
        </authorList>
    </citation>
    <scope>NUCLEOTIDE SEQUENCE [LARGE SCALE GENOMIC DNA]</scope>
    <source>
        <strain evidence="1">MPipKuh1</strain>
        <tissue evidence="1">Flight muscle</tissue>
    </source>
</reference>
<dbReference type="AlphaFoldDB" id="A0A7J8B306"/>
<keyword evidence="2" id="KW-1185">Reference proteome</keyword>
<protein>
    <submittedName>
        <fullName evidence="1">Uncharacterized protein</fullName>
    </submittedName>
</protein>
<evidence type="ECO:0000313" key="1">
    <source>
        <dbReference type="EMBL" id="KAF6392740.1"/>
    </source>
</evidence>